<dbReference type="VEuPathDB" id="CryptoDB:Cvel_13676"/>
<name>A0A0G4IEL4_9ALVE</name>
<evidence type="ECO:0000256" key="1">
    <source>
        <dbReference type="SAM" id="MobiDB-lite"/>
    </source>
</evidence>
<gene>
    <name evidence="2" type="ORF">Cvel_13676</name>
</gene>
<feature type="region of interest" description="Disordered" evidence="1">
    <location>
        <begin position="155"/>
        <end position="176"/>
    </location>
</feature>
<organism evidence="2">
    <name type="scientific">Chromera velia CCMP2878</name>
    <dbReference type="NCBI Taxonomy" id="1169474"/>
    <lineage>
        <taxon>Eukaryota</taxon>
        <taxon>Sar</taxon>
        <taxon>Alveolata</taxon>
        <taxon>Colpodellida</taxon>
        <taxon>Chromeraceae</taxon>
        <taxon>Chromera</taxon>
    </lineage>
</organism>
<sequence>MIADYRKRRFAPIPDRHDMFRGTHSHQNIVPELKSTSENAGRSILHPHVDRSGWSAVSDGWSDSKKRPVINFLLVANGKALLIDHHYPGAATKSDEYMAELWIGLIQKEEIFWQKKCVKVITDGALKGAGALVVERLPHITWQYCVRSRRQTQKLTTSSSTLGESPPLHIAQTQRR</sequence>
<proteinExistence type="predicted"/>
<evidence type="ECO:0000313" key="2">
    <source>
        <dbReference type="EMBL" id="CEM55599.1"/>
    </source>
</evidence>
<protein>
    <submittedName>
        <fullName evidence="2">Uncharacterized protein</fullName>
    </submittedName>
</protein>
<accession>A0A0G4IEL4</accession>
<reference evidence="2" key="1">
    <citation type="submission" date="2014-11" db="EMBL/GenBank/DDBJ databases">
        <authorList>
            <person name="Otto D Thomas"/>
            <person name="Naeem Raeece"/>
        </authorList>
    </citation>
    <scope>NUCLEOTIDE SEQUENCE</scope>
</reference>
<dbReference type="EMBL" id="CDMZ01005892">
    <property type="protein sequence ID" value="CEM55599.1"/>
    <property type="molecule type" value="Genomic_DNA"/>
</dbReference>
<dbReference type="AlphaFoldDB" id="A0A0G4IEL4"/>